<comment type="subcellular location">
    <subcellularLocation>
        <location evidence="1">Mitochondrion</location>
    </subcellularLocation>
</comment>
<protein>
    <recommendedName>
        <fullName evidence="7">Large ribosomal subunit protein mL46</fullName>
    </recommendedName>
</protein>
<dbReference type="CDD" id="cd04661">
    <property type="entry name" value="NUDIX_MRP_L46"/>
    <property type="match status" value="1"/>
</dbReference>
<dbReference type="InterPro" id="IPR040008">
    <property type="entry name" value="Ribosomal_mL46"/>
</dbReference>
<feature type="compositionally biased region" description="Basic and acidic residues" evidence="8">
    <location>
        <begin position="94"/>
        <end position="105"/>
    </location>
</feature>
<evidence type="ECO:0000256" key="3">
    <source>
        <dbReference type="ARBA" id="ARBA00022946"/>
    </source>
</evidence>
<evidence type="ECO:0000256" key="5">
    <source>
        <dbReference type="ARBA" id="ARBA00023128"/>
    </source>
</evidence>
<evidence type="ECO:0000313" key="10">
    <source>
        <dbReference type="EMBL" id="ODV92114.1"/>
    </source>
</evidence>
<accession>A0A1E4TK10</accession>
<sequence length="259" mass="29632">MRALTGRSISKRCMSIKAGAILSRMPVITKELDDFEISYYNYTSELEKRLMWTFPQKFFFRPGSLAERDFEELQTRPAGAEKLVYYPFGRPDVVEGRDRNSKQDIRLPAPSYDPEDKSSMSRPIEPNSRITDADKKNDLKSLERALDKPLYLVVKEKSSSSWVFPTFSINEDSALHTAAEEGLFTTGGPDMNIWTVSNTPALVQKLSEDRVYYIKSHILAGSFKLSRSSDYIDFMWLSSSEIPKHVSSDLWNCVNKILN</sequence>
<organism evidence="10 11">
    <name type="scientific">Tortispora caseinolytica NRRL Y-17796</name>
    <dbReference type="NCBI Taxonomy" id="767744"/>
    <lineage>
        <taxon>Eukaryota</taxon>
        <taxon>Fungi</taxon>
        <taxon>Dikarya</taxon>
        <taxon>Ascomycota</taxon>
        <taxon>Saccharomycotina</taxon>
        <taxon>Trigonopsidomycetes</taxon>
        <taxon>Trigonopsidales</taxon>
        <taxon>Trigonopsidaceae</taxon>
        <taxon>Tortispora</taxon>
    </lineage>
</organism>
<proteinExistence type="inferred from homology"/>
<dbReference type="OrthoDB" id="414075at2759"/>
<evidence type="ECO:0000256" key="8">
    <source>
        <dbReference type="SAM" id="MobiDB-lite"/>
    </source>
</evidence>
<evidence type="ECO:0000259" key="9">
    <source>
        <dbReference type="Pfam" id="PF11788"/>
    </source>
</evidence>
<dbReference type="AlphaFoldDB" id="A0A1E4TK10"/>
<keyword evidence="3" id="KW-0809">Transit peptide</keyword>
<dbReference type="Pfam" id="PF11788">
    <property type="entry name" value="MRP-L46"/>
    <property type="match status" value="1"/>
</dbReference>
<dbReference type="InterPro" id="IPR033650">
    <property type="entry name" value="Ribosomal_mL46_NUDIX"/>
</dbReference>
<evidence type="ECO:0000256" key="1">
    <source>
        <dbReference type="ARBA" id="ARBA00004173"/>
    </source>
</evidence>
<dbReference type="Proteomes" id="UP000095023">
    <property type="component" value="Unassembled WGS sequence"/>
</dbReference>
<dbReference type="PANTHER" id="PTHR13124:SF12">
    <property type="entry name" value="LARGE RIBOSOMAL SUBUNIT PROTEIN ML46"/>
    <property type="match status" value="1"/>
</dbReference>
<dbReference type="InterPro" id="IPR021757">
    <property type="entry name" value="Ribosomal_mL46_N"/>
</dbReference>
<keyword evidence="5" id="KW-0496">Mitochondrion</keyword>
<keyword evidence="6" id="KW-0687">Ribonucleoprotein</keyword>
<keyword evidence="11" id="KW-1185">Reference proteome</keyword>
<dbReference type="GO" id="GO:0003735">
    <property type="term" value="F:structural constituent of ribosome"/>
    <property type="evidence" value="ECO:0007669"/>
    <property type="project" value="EnsemblFungi"/>
</dbReference>
<evidence type="ECO:0000256" key="2">
    <source>
        <dbReference type="ARBA" id="ARBA00009070"/>
    </source>
</evidence>
<evidence type="ECO:0000256" key="7">
    <source>
        <dbReference type="ARBA" id="ARBA00035190"/>
    </source>
</evidence>
<keyword evidence="4" id="KW-0689">Ribosomal protein</keyword>
<evidence type="ECO:0000256" key="6">
    <source>
        <dbReference type="ARBA" id="ARBA00023274"/>
    </source>
</evidence>
<evidence type="ECO:0000256" key="4">
    <source>
        <dbReference type="ARBA" id="ARBA00022980"/>
    </source>
</evidence>
<feature type="domain" description="Large ribosomal subunit protein mL46 N-terminal" evidence="9">
    <location>
        <begin position="15"/>
        <end position="134"/>
    </location>
</feature>
<dbReference type="PANTHER" id="PTHR13124">
    <property type="entry name" value="39S RIBOSOMAL PROTEIN L46, MITOCHONDRIAL PRECURSOR-RELATED"/>
    <property type="match status" value="1"/>
</dbReference>
<dbReference type="GO" id="GO:0005762">
    <property type="term" value="C:mitochondrial large ribosomal subunit"/>
    <property type="evidence" value="ECO:0007669"/>
    <property type="project" value="EnsemblFungi"/>
</dbReference>
<feature type="region of interest" description="Disordered" evidence="8">
    <location>
        <begin position="94"/>
        <end position="136"/>
    </location>
</feature>
<evidence type="ECO:0000313" key="11">
    <source>
        <dbReference type="Proteomes" id="UP000095023"/>
    </source>
</evidence>
<dbReference type="Gene3D" id="3.90.79.10">
    <property type="entry name" value="Nucleoside Triphosphate Pyrophosphohydrolase"/>
    <property type="match status" value="1"/>
</dbReference>
<dbReference type="EMBL" id="KV453841">
    <property type="protein sequence ID" value="ODV92114.1"/>
    <property type="molecule type" value="Genomic_DNA"/>
</dbReference>
<name>A0A1E4TK10_9ASCO</name>
<reference evidence="11" key="1">
    <citation type="submission" date="2016-02" db="EMBL/GenBank/DDBJ databases">
        <title>Comparative genomics of biotechnologically important yeasts.</title>
        <authorList>
            <consortium name="DOE Joint Genome Institute"/>
            <person name="Riley R."/>
            <person name="Haridas S."/>
            <person name="Wolfe K.H."/>
            <person name="Lopes M.R."/>
            <person name="Hittinger C.T."/>
            <person name="Goker M."/>
            <person name="Salamov A."/>
            <person name="Wisecaver J."/>
            <person name="Long T.M."/>
            <person name="Aerts A.L."/>
            <person name="Barry K."/>
            <person name="Choi C."/>
            <person name="Clum A."/>
            <person name="Coughlan A.Y."/>
            <person name="Deshpande S."/>
            <person name="Douglass A.P."/>
            <person name="Hanson S.J."/>
            <person name="Klenk H.-P."/>
            <person name="Labutti K."/>
            <person name="Lapidus A."/>
            <person name="Lindquist E."/>
            <person name="Lipzen A."/>
            <person name="Meier-Kolthoff J.P."/>
            <person name="Ohm R.A."/>
            <person name="Otillar R.P."/>
            <person name="Pangilinan J."/>
            <person name="Peng Y."/>
            <person name="Rokas A."/>
            <person name="Rosa C.A."/>
            <person name="Scheuner C."/>
            <person name="Sibirny A.A."/>
            <person name="Slot J.C."/>
            <person name="Stielow J.B."/>
            <person name="Sun H."/>
            <person name="Kurtzman C.P."/>
            <person name="Blackwell M."/>
            <person name="Jeffries T.W."/>
            <person name="Grigoriev I.V."/>
        </authorList>
    </citation>
    <scope>NUCLEOTIDE SEQUENCE [LARGE SCALE GENOMIC DNA]</scope>
    <source>
        <strain evidence="11">NRRL Y-17796</strain>
    </source>
</reference>
<comment type="similarity">
    <text evidence="2">Belongs to the mitochondrion-specific ribosomal protein mL46 family.</text>
</comment>
<gene>
    <name evidence="10" type="ORF">CANCADRAFT_706</name>
</gene>